<name>A0A4U2YQB0_9BACI</name>
<dbReference type="InterPro" id="IPR011991">
    <property type="entry name" value="ArsR-like_HTH"/>
</dbReference>
<evidence type="ECO:0000313" key="5">
    <source>
        <dbReference type="EMBL" id="TKI63518.1"/>
    </source>
</evidence>
<keyword evidence="1" id="KW-0805">Transcription regulation</keyword>
<gene>
    <name evidence="5" type="ORF">FC756_17785</name>
</gene>
<dbReference type="InterPro" id="IPR036390">
    <property type="entry name" value="WH_DNA-bd_sf"/>
</dbReference>
<evidence type="ECO:0000256" key="2">
    <source>
        <dbReference type="ARBA" id="ARBA00023125"/>
    </source>
</evidence>
<dbReference type="AlphaFoldDB" id="A0A4U2YQB0"/>
<evidence type="ECO:0000256" key="1">
    <source>
        <dbReference type="ARBA" id="ARBA00023015"/>
    </source>
</evidence>
<dbReference type="PANTHER" id="PTHR42756:SF1">
    <property type="entry name" value="TRANSCRIPTIONAL REPRESSOR OF EMRAB OPERON"/>
    <property type="match status" value="1"/>
</dbReference>
<dbReference type="InterPro" id="IPR036388">
    <property type="entry name" value="WH-like_DNA-bd_sf"/>
</dbReference>
<comment type="caution">
    <text evidence="5">The sequence shown here is derived from an EMBL/GenBank/DDBJ whole genome shotgun (WGS) entry which is preliminary data.</text>
</comment>
<evidence type="ECO:0000313" key="6">
    <source>
        <dbReference type="Proteomes" id="UP000308744"/>
    </source>
</evidence>
<evidence type="ECO:0000259" key="4">
    <source>
        <dbReference type="PROSITE" id="PS50995"/>
    </source>
</evidence>
<sequence>MDKNALFNQFVTFTAAVHQVTSDLTQNINTDAITPVQYKILEYLKVSQPVTITEISDCHHMSLPNTSRELKKLQEKNLIEKISDIADRRKFFVRLSADGEQMMHEAFARIEERFQQLIQHVPEEDLEEIKHALDILQQKVFKQEDRL</sequence>
<dbReference type="Pfam" id="PF12802">
    <property type="entry name" value="MarR_2"/>
    <property type="match status" value="1"/>
</dbReference>
<accession>A0A4U2YQB0</accession>
<dbReference type="CDD" id="cd00090">
    <property type="entry name" value="HTH_ARSR"/>
    <property type="match status" value="1"/>
</dbReference>
<dbReference type="PANTHER" id="PTHR42756">
    <property type="entry name" value="TRANSCRIPTIONAL REGULATOR, MARR"/>
    <property type="match status" value="1"/>
</dbReference>
<keyword evidence="2" id="KW-0238">DNA-binding</keyword>
<dbReference type="SMART" id="SM00347">
    <property type="entry name" value="HTH_MARR"/>
    <property type="match status" value="1"/>
</dbReference>
<feature type="domain" description="HTH marR-type" evidence="4">
    <location>
        <begin position="3"/>
        <end position="138"/>
    </location>
</feature>
<dbReference type="PROSITE" id="PS50995">
    <property type="entry name" value="HTH_MARR_2"/>
    <property type="match status" value="1"/>
</dbReference>
<dbReference type="Gene3D" id="1.10.10.10">
    <property type="entry name" value="Winged helix-like DNA-binding domain superfamily/Winged helix DNA-binding domain"/>
    <property type="match status" value="1"/>
</dbReference>
<keyword evidence="3" id="KW-0804">Transcription</keyword>
<dbReference type="Proteomes" id="UP000308744">
    <property type="component" value="Unassembled WGS sequence"/>
</dbReference>
<organism evidence="5 6">
    <name type="scientific">Lysinibacillus mangiferihumi</name>
    <dbReference type="NCBI Taxonomy" id="1130819"/>
    <lineage>
        <taxon>Bacteria</taxon>
        <taxon>Bacillati</taxon>
        <taxon>Bacillota</taxon>
        <taxon>Bacilli</taxon>
        <taxon>Bacillales</taxon>
        <taxon>Bacillaceae</taxon>
        <taxon>Lysinibacillus</taxon>
    </lineage>
</organism>
<dbReference type="EMBL" id="SZPU01000067">
    <property type="protein sequence ID" value="TKI63518.1"/>
    <property type="molecule type" value="Genomic_DNA"/>
</dbReference>
<evidence type="ECO:0000256" key="3">
    <source>
        <dbReference type="ARBA" id="ARBA00023163"/>
    </source>
</evidence>
<proteinExistence type="predicted"/>
<reference evidence="5 6" key="1">
    <citation type="submission" date="2019-04" db="EMBL/GenBank/DDBJ databases">
        <title>Lysinibacillus genome sequencing.</title>
        <authorList>
            <person name="Dunlap C."/>
        </authorList>
    </citation>
    <scope>NUCLEOTIDE SEQUENCE [LARGE SCALE GENOMIC DNA]</scope>
    <source>
        <strain evidence="5 6">CCTCC AB 2010389</strain>
    </source>
</reference>
<dbReference type="InterPro" id="IPR000835">
    <property type="entry name" value="HTH_MarR-typ"/>
</dbReference>
<dbReference type="GO" id="GO:0003700">
    <property type="term" value="F:DNA-binding transcription factor activity"/>
    <property type="evidence" value="ECO:0007669"/>
    <property type="project" value="InterPro"/>
</dbReference>
<dbReference type="SUPFAM" id="SSF46785">
    <property type="entry name" value="Winged helix' DNA-binding domain"/>
    <property type="match status" value="1"/>
</dbReference>
<dbReference type="RefSeq" id="WP_069511602.1">
    <property type="nucleotide sequence ID" value="NZ_PYWM01000002.1"/>
</dbReference>
<protein>
    <submittedName>
        <fullName evidence="5">MarR family transcriptional regulator</fullName>
    </submittedName>
</protein>
<dbReference type="GO" id="GO:0003677">
    <property type="term" value="F:DNA binding"/>
    <property type="evidence" value="ECO:0007669"/>
    <property type="project" value="UniProtKB-KW"/>
</dbReference>
<keyword evidence="6" id="KW-1185">Reference proteome</keyword>